<dbReference type="EMBL" id="CM044704">
    <property type="protein sequence ID" value="KAI5669089.1"/>
    <property type="molecule type" value="Genomic_DNA"/>
</dbReference>
<evidence type="ECO:0000313" key="2">
    <source>
        <dbReference type="Proteomes" id="UP001060085"/>
    </source>
</evidence>
<dbReference type="Proteomes" id="UP001060085">
    <property type="component" value="Linkage Group LG04"/>
</dbReference>
<sequence>MGLKPLHAHLLGKVNIKPILLRQQTQDGQNLHPLPSPCQESQLCKGCPCFIWAFLRRVKRCYPPKIQILLFVSGQGGHGMGTGPWLIGSDFNVFRIMVFLMFLLQKAYLLALEVRHGPYGGVVESVLCESLLETGKVAILVVSFNPSSSYPNGPSLYGIANPRFKDVLGKASKGMGL</sequence>
<gene>
    <name evidence="1" type="ORF">M9H77_18942</name>
</gene>
<organism evidence="1 2">
    <name type="scientific">Catharanthus roseus</name>
    <name type="common">Madagascar periwinkle</name>
    <name type="synonym">Vinca rosea</name>
    <dbReference type="NCBI Taxonomy" id="4058"/>
    <lineage>
        <taxon>Eukaryota</taxon>
        <taxon>Viridiplantae</taxon>
        <taxon>Streptophyta</taxon>
        <taxon>Embryophyta</taxon>
        <taxon>Tracheophyta</taxon>
        <taxon>Spermatophyta</taxon>
        <taxon>Magnoliopsida</taxon>
        <taxon>eudicotyledons</taxon>
        <taxon>Gunneridae</taxon>
        <taxon>Pentapetalae</taxon>
        <taxon>asterids</taxon>
        <taxon>lamiids</taxon>
        <taxon>Gentianales</taxon>
        <taxon>Apocynaceae</taxon>
        <taxon>Rauvolfioideae</taxon>
        <taxon>Vinceae</taxon>
        <taxon>Catharanthinae</taxon>
        <taxon>Catharanthus</taxon>
    </lineage>
</organism>
<reference evidence="2" key="1">
    <citation type="journal article" date="2023" name="Nat. Plants">
        <title>Single-cell RNA sequencing provides a high-resolution roadmap for understanding the multicellular compartmentation of specialized metabolism.</title>
        <authorList>
            <person name="Sun S."/>
            <person name="Shen X."/>
            <person name="Li Y."/>
            <person name="Li Y."/>
            <person name="Wang S."/>
            <person name="Li R."/>
            <person name="Zhang H."/>
            <person name="Shen G."/>
            <person name="Guo B."/>
            <person name="Wei J."/>
            <person name="Xu J."/>
            <person name="St-Pierre B."/>
            <person name="Chen S."/>
            <person name="Sun C."/>
        </authorList>
    </citation>
    <scope>NUCLEOTIDE SEQUENCE [LARGE SCALE GENOMIC DNA]</scope>
</reference>
<evidence type="ECO:0000313" key="1">
    <source>
        <dbReference type="EMBL" id="KAI5669089.1"/>
    </source>
</evidence>
<proteinExistence type="predicted"/>
<name>A0ACC0B8Y2_CATRO</name>
<comment type="caution">
    <text evidence="1">The sequence shown here is derived from an EMBL/GenBank/DDBJ whole genome shotgun (WGS) entry which is preliminary data.</text>
</comment>
<keyword evidence="2" id="KW-1185">Reference proteome</keyword>
<accession>A0ACC0B8Y2</accession>
<protein>
    <submittedName>
        <fullName evidence="1">Uncharacterized protein</fullName>
    </submittedName>
</protein>